<evidence type="ECO:0000259" key="2">
    <source>
        <dbReference type="Pfam" id="PF07944"/>
    </source>
</evidence>
<dbReference type="SUPFAM" id="SSF48208">
    <property type="entry name" value="Six-hairpin glycosidases"/>
    <property type="match status" value="1"/>
</dbReference>
<dbReference type="InterPro" id="IPR012878">
    <property type="entry name" value="Beta-AFase-like_GH127_cat"/>
</dbReference>
<evidence type="ECO:0000256" key="1">
    <source>
        <dbReference type="SAM" id="SignalP"/>
    </source>
</evidence>
<sequence length="763" mass="82102">MTPIHPPVLTRRALLGSSAVGGLLAAAGALPASPAAAAPAASAFRLPGLRHSAAIVRAAAREVMPDAWALQPFPLSAVTLGQSVFTRAQKQALILNRAYSVDALLAVFRRNAGLDTRGATPPGGWEEFGPAPDDQRWGPSEYRPGQNARGAGGLLRGHFAGHFLSGLSMAYASTGEGALAQKVGAFVAGLEECRAALAAQKVGTAPRYSHPGFLSAYGEWQFSALENYAPYGEIWAPYYTLHKIMAGLLDAHAYTGNALALTLAEGIGHWVYSRLSKCAPAQLQKMWSLYIAGECGGMNDVLVELYWRSTDSAREEFLQAAKLFTYDALVDACAENRDTLDGRHANQYIPTFSGYLKLYDQTGEERYRTAVTNLFGMVVPGRAYAHGGTGEGELWGPAGAVAGDIGKRNAESCAAYNMLKIARSLFLHDQDPAYMDYYERTVLNHILGGRRDAESTTSPQNCYMFPVNPGTRKEYGDGNIGTCCGGTALESHVKYQDTIYFRSKAGDALYVNLYIASTLDWGEKGLTLVQTSSYPEADTSTLEFTSAPAGSFTLHVRIPAWARGASVSVNGERTDADTTPGTYVALTRSWAKGDTVTVTVPLSLRTEPTPDRADIQALVYGPVVLTAIDSSTRYAKLALSSRAGLDGSIRRGVERRAGNVFEIDGRTFEPAYSGKDVAYHMYFQRSEPTVAFAGIDSKVRNPTRGQNGPSLLEEVWAESPFADRTAFLDAVRSVTQSFTDANLLTARDRQKVLLAAGRAPIDA</sequence>
<evidence type="ECO:0000259" key="3">
    <source>
        <dbReference type="Pfam" id="PF20736"/>
    </source>
</evidence>
<dbReference type="PROSITE" id="PS51318">
    <property type="entry name" value="TAT"/>
    <property type="match status" value="1"/>
</dbReference>
<feature type="chain" id="PRO_5009843012" description="Glycosyl hydrolase" evidence="1">
    <location>
        <begin position="38"/>
        <end position="763"/>
    </location>
</feature>
<feature type="domain" description="Non-reducing end beta-L-arabinofuranosidase-like GH127 middle" evidence="3">
    <location>
        <begin position="509"/>
        <end position="601"/>
    </location>
</feature>
<organism evidence="4 5">
    <name type="scientific">Microbacterium enclense</name>
    <dbReference type="NCBI Taxonomy" id="993073"/>
    <lineage>
        <taxon>Bacteria</taxon>
        <taxon>Bacillati</taxon>
        <taxon>Actinomycetota</taxon>
        <taxon>Actinomycetes</taxon>
        <taxon>Micrococcales</taxon>
        <taxon>Microbacteriaceae</taxon>
        <taxon>Microbacterium</taxon>
    </lineage>
</organism>
<protein>
    <recommendedName>
        <fullName evidence="6">Glycosyl hydrolase</fullName>
    </recommendedName>
</protein>
<dbReference type="STRING" id="993073.AS029_15960"/>
<feature type="domain" description="Non-reducing end beta-L-arabinofuranosidase-like GH127 catalytic" evidence="2">
    <location>
        <begin position="77"/>
        <end position="497"/>
    </location>
</feature>
<dbReference type="InterPro" id="IPR006311">
    <property type="entry name" value="TAT_signal"/>
</dbReference>
<feature type="signal peptide" evidence="1">
    <location>
        <begin position="1"/>
        <end position="37"/>
    </location>
</feature>
<accession>A0A1G6R844</accession>
<name>A0A1G6R844_9MICO</name>
<evidence type="ECO:0008006" key="6">
    <source>
        <dbReference type="Google" id="ProtNLM"/>
    </source>
</evidence>
<reference evidence="4 5" key="1">
    <citation type="submission" date="2016-09" db="EMBL/GenBank/DDBJ databases">
        <authorList>
            <person name="Capua I."/>
            <person name="De Benedictis P."/>
            <person name="Joannis T."/>
            <person name="Lombin L.H."/>
            <person name="Cattoli G."/>
        </authorList>
    </citation>
    <scope>NUCLEOTIDE SEQUENCE [LARGE SCALE GENOMIC DNA]</scope>
    <source>
        <strain evidence="4 5">NIO-1002</strain>
    </source>
</reference>
<gene>
    <name evidence="4" type="ORF">SAMN05216418_0062</name>
</gene>
<proteinExistence type="predicted"/>
<dbReference type="GO" id="GO:0005975">
    <property type="term" value="P:carbohydrate metabolic process"/>
    <property type="evidence" value="ECO:0007669"/>
    <property type="project" value="InterPro"/>
</dbReference>
<evidence type="ECO:0000313" key="5">
    <source>
        <dbReference type="Proteomes" id="UP000183203"/>
    </source>
</evidence>
<evidence type="ECO:0000313" key="4">
    <source>
        <dbReference type="EMBL" id="SDD00265.1"/>
    </source>
</evidence>
<dbReference type="Pfam" id="PF20736">
    <property type="entry name" value="Glyco_hydro127M"/>
    <property type="match status" value="1"/>
</dbReference>
<dbReference type="AlphaFoldDB" id="A0A1G6R844"/>
<dbReference type="PANTHER" id="PTHR31151">
    <property type="entry name" value="PROLINE-TRNA LIGASE (DUF1680)"/>
    <property type="match status" value="1"/>
</dbReference>
<dbReference type="PANTHER" id="PTHR31151:SF0">
    <property type="entry name" value="PROLINE-TRNA LIGASE (DUF1680)"/>
    <property type="match status" value="1"/>
</dbReference>
<keyword evidence="1" id="KW-0732">Signal</keyword>
<dbReference type="Proteomes" id="UP000183203">
    <property type="component" value="Unassembled WGS sequence"/>
</dbReference>
<dbReference type="Pfam" id="PF07944">
    <property type="entry name" value="Beta-AFase-like_GH127_cat"/>
    <property type="match status" value="1"/>
</dbReference>
<dbReference type="InterPro" id="IPR008928">
    <property type="entry name" value="6-hairpin_glycosidase_sf"/>
</dbReference>
<dbReference type="EMBL" id="FMYG01000010">
    <property type="protein sequence ID" value="SDD00265.1"/>
    <property type="molecule type" value="Genomic_DNA"/>
</dbReference>
<dbReference type="InterPro" id="IPR049046">
    <property type="entry name" value="Beta-AFase-like_GH127_middle"/>
</dbReference>
<dbReference type="RefSeq" id="WP_058233583.1">
    <property type="nucleotide sequence ID" value="NZ_FMYG01000010.1"/>
</dbReference>